<dbReference type="PANTHER" id="PTHR11691">
    <property type="entry name" value="TYPE I INTERFERON"/>
    <property type="match status" value="1"/>
</dbReference>
<dbReference type="InParanoid" id="A0A3P8VE45"/>
<dbReference type="GeneTree" id="ENSGT00510000050089"/>
<accession>A0A3P8VE45</accession>
<name>A0A3P8VE45_CYNSE</name>
<evidence type="ECO:0000256" key="3">
    <source>
        <dbReference type="ARBA" id="ARBA00022514"/>
    </source>
</evidence>
<dbReference type="InterPro" id="IPR009079">
    <property type="entry name" value="4_helix_cytokine-like_core"/>
</dbReference>
<evidence type="ECO:0000256" key="7">
    <source>
        <dbReference type="ARBA" id="ARBA00023157"/>
    </source>
</evidence>
<keyword evidence="10" id="KW-1185">Reference proteome</keyword>
<evidence type="ECO:0000256" key="5">
    <source>
        <dbReference type="ARBA" id="ARBA00022729"/>
    </source>
</evidence>
<keyword evidence="6" id="KW-0051">Antiviral defense</keyword>
<dbReference type="GO" id="GO:0005615">
    <property type="term" value="C:extracellular space"/>
    <property type="evidence" value="ECO:0007669"/>
    <property type="project" value="UniProtKB-KW"/>
</dbReference>
<evidence type="ECO:0000256" key="6">
    <source>
        <dbReference type="ARBA" id="ARBA00023118"/>
    </source>
</evidence>
<organism evidence="9 10">
    <name type="scientific">Cynoglossus semilaevis</name>
    <name type="common">Tongue sole</name>
    <dbReference type="NCBI Taxonomy" id="244447"/>
    <lineage>
        <taxon>Eukaryota</taxon>
        <taxon>Metazoa</taxon>
        <taxon>Chordata</taxon>
        <taxon>Craniata</taxon>
        <taxon>Vertebrata</taxon>
        <taxon>Euteleostomi</taxon>
        <taxon>Actinopterygii</taxon>
        <taxon>Neopterygii</taxon>
        <taxon>Teleostei</taxon>
        <taxon>Neoteleostei</taxon>
        <taxon>Acanthomorphata</taxon>
        <taxon>Carangaria</taxon>
        <taxon>Pleuronectiformes</taxon>
        <taxon>Pleuronectoidei</taxon>
        <taxon>Cynoglossidae</taxon>
        <taxon>Cynoglossinae</taxon>
        <taxon>Cynoglossus</taxon>
    </lineage>
</organism>
<dbReference type="GO" id="GO:0051607">
    <property type="term" value="P:defense response to virus"/>
    <property type="evidence" value="ECO:0007669"/>
    <property type="project" value="UniProtKB-KW"/>
</dbReference>
<keyword evidence="7" id="KW-1015">Disulfide bond</keyword>
<dbReference type="SUPFAM" id="SSF47266">
    <property type="entry name" value="4-helical cytokines"/>
    <property type="match status" value="1"/>
</dbReference>
<evidence type="ECO:0000313" key="10">
    <source>
        <dbReference type="Proteomes" id="UP000265120"/>
    </source>
</evidence>
<dbReference type="GO" id="GO:0005126">
    <property type="term" value="F:cytokine receptor binding"/>
    <property type="evidence" value="ECO:0007669"/>
    <property type="project" value="InterPro"/>
</dbReference>
<evidence type="ECO:0000256" key="8">
    <source>
        <dbReference type="SAM" id="SignalP"/>
    </source>
</evidence>
<reference evidence="9" key="3">
    <citation type="submission" date="2025-09" db="UniProtKB">
        <authorList>
            <consortium name="Ensembl"/>
        </authorList>
    </citation>
    <scope>IDENTIFICATION</scope>
</reference>
<comment type="subcellular location">
    <subcellularLocation>
        <location evidence="1">Secreted</location>
    </subcellularLocation>
</comment>
<keyword evidence="4" id="KW-0964">Secreted</keyword>
<feature type="signal peptide" evidence="8">
    <location>
        <begin position="1"/>
        <end position="19"/>
    </location>
</feature>
<protein>
    <submittedName>
        <fullName evidence="9">Uncharacterized protein</fullName>
    </submittedName>
</protein>
<evidence type="ECO:0000256" key="1">
    <source>
        <dbReference type="ARBA" id="ARBA00004613"/>
    </source>
</evidence>
<dbReference type="Ensembl" id="ENSCSET00000012659.1">
    <property type="protein sequence ID" value="ENSCSEP00000012509.1"/>
    <property type="gene ID" value="ENSCSEG00000008072.1"/>
</dbReference>
<dbReference type="GO" id="GO:0006955">
    <property type="term" value="P:immune response"/>
    <property type="evidence" value="ECO:0007669"/>
    <property type="project" value="UniProtKB-ARBA"/>
</dbReference>
<dbReference type="Proteomes" id="UP000265120">
    <property type="component" value="Chromosome 17"/>
</dbReference>
<reference evidence="9 10" key="1">
    <citation type="journal article" date="2014" name="Nat. Genet.">
        <title>Whole-genome sequence of a flatfish provides insights into ZW sex chromosome evolution and adaptation to a benthic lifestyle.</title>
        <authorList>
            <person name="Chen S."/>
            <person name="Zhang G."/>
            <person name="Shao C."/>
            <person name="Huang Q."/>
            <person name="Liu G."/>
            <person name="Zhang P."/>
            <person name="Song W."/>
            <person name="An N."/>
            <person name="Chalopin D."/>
            <person name="Volff J.N."/>
            <person name="Hong Y."/>
            <person name="Li Q."/>
            <person name="Sha Z."/>
            <person name="Zhou H."/>
            <person name="Xie M."/>
            <person name="Yu Q."/>
            <person name="Liu Y."/>
            <person name="Xiang H."/>
            <person name="Wang N."/>
            <person name="Wu K."/>
            <person name="Yang C."/>
            <person name="Zhou Q."/>
            <person name="Liao X."/>
            <person name="Yang L."/>
            <person name="Hu Q."/>
            <person name="Zhang J."/>
            <person name="Meng L."/>
            <person name="Jin L."/>
            <person name="Tian Y."/>
            <person name="Lian J."/>
            <person name="Yang J."/>
            <person name="Miao G."/>
            <person name="Liu S."/>
            <person name="Liang Z."/>
            <person name="Yan F."/>
            <person name="Li Y."/>
            <person name="Sun B."/>
            <person name="Zhang H."/>
            <person name="Zhang J."/>
            <person name="Zhu Y."/>
            <person name="Du M."/>
            <person name="Zhao Y."/>
            <person name="Schartl M."/>
            <person name="Tang Q."/>
            <person name="Wang J."/>
        </authorList>
    </citation>
    <scope>NUCLEOTIDE SEQUENCE</scope>
</reference>
<evidence type="ECO:0000313" key="9">
    <source>
        <dbReference type="Ensembl" id="ENSCSEP00000012509.1"/>
    </source>
</evidence>
<dbReference type="Pfam" id="PF00143">
    <property type="entry name" value="Interferon"/>
    <property type="match status" value="1"/>
</dbReference>
<keyword evidence="5 8" id="KW-0732">Signal</keyword>
<sequence length="186" mass="21860">TTMLMHSSVLVLLSHLTVALCCDSLTQYSHYSSISLKLVDNMGGQLSGQDPPVYFPYRLYRRIRCSREERQLSFVRESLELIFDLYRTNNTYPATWEKNTIQHFLISLERLMDTLDQCVSNNIINNQNIKLRKYYRKLIKRTVHATHGSSESWKFVMSETKTHLEQLHLLVSFIQFIKGARCSRLH</sequence>
<comment type="similarity">
    <text evidence="2">Belongs to the alpha/beta interferon family.</text>
</comment>
<dbReference type="InterPro" id="IPR000471">
    <property type="entry name" value="Interferon_alpha/beta/delta"/>
</dbReference>
<feature type="chain" id="PRO_5017944491" evidence="8">
    <location>
        <begin position="20"/>
        <end position="186"/>
    </location>
</feature>
<proteinExistence type="inferred from homology"/>
<dbReference type="AlphaFoldDB" id="A0A3P8VE45"/>
<dbReference type="OMA" id="HAVMSAN"/>
<evidence type="ECO:0000256" key="2">
    <source>
        <dbReference type="ARBA" id="ARBA00011033"/>
    </source>
</evidence>
<dbReference type="PANTHER" id="PTHR11691:SF73">
    <property type="entry name" value="INTERFERON BETA"/>
    <property type="match status" value="1"/>
</dbReference>
<evidence type="ECO:0000256" key="4">
    <source>
        <dbReference type="ARBA" id="ARBA00022525"/>
    </source>
</evidence>
<reference evidence="9" key="2">
    <citation type="submission" date="2025-08" db="UniProtKB">
        <authorList>
            <consortium name="Ensembl"/>
        </authorList>
    </citation>
    <scope>IDENTIFICATION</scope>
</reference>
<dbReference type="GO" id="GO:0005125">
    <property type="term" value="F:cytokine activity"/>
    <property type="evidence" value="ECO:0007669"/>
    <property type="project" value="UniProtKB-KW"/>
</dbReference>
<keyword evidence="3" id="KW-0202">Cytokine</keyword>
<dbReference type="STRING" id="244447.ENSCSEP00000012509"/>
<dbReference type="Gene3D" id="1.20.1250.10">
    <property type="match status" value="1"/>
</dbReference>